<dbReference type="AlphaFoldDB" id="A0A226X6A0"/>
<sequence length="57" mass="6004">MLSCLARFAATLKRHARRSSLSLVSGKAKPAVVSLPVSLAVSLAVWPVDVAIIFVAE</sequence>
<gene>
    <name evidence="1" type="ORF">BSU04_12330</name>
</gene>
<evidence type="ECO:0000313" key="2">
    <source>
        <dbReference type="Proteomes" id="UP000214720"/>
    </source>
</evidence>
<evidence type="ECO:0000313" key="1">
    <source>
        <dbReference type="EMBL" id="OXC78530.1"/>
    </source>
</evidence>
<comment type="caution">
    <text evidence="1">The sequence shown here is derived from an EMBL/GenBank/DDBJ whole genome shotgun (WGS) entry which is preliminary data.</text>
</comment>
<reference evidence="2" key="1">
    <citation type="submission" date="2017-01" db="EMBL/GenBank/DDBJ databases">
        <title>Genome Analysis of Deinococcus marmoris KOPRI26562.</title>
        <authorList>
            <person name="Kim J.H."/>
            <person name="Oh H.-M."/>
        </authorList>
    </citation>
    <scope>NUCLEOTIDE SEQUENCE [LARGE SCALE GENOMIC DNA]</scope>
    <source>
        <strain evidence="2">PAMC 26633</strain>
    </source>
</reference>
<proteinExistence type="predicted"/>
<dbReference type="EMBL" id="MTHB01000063">
    <property type="protein sequence ID" value="OXC78530.1"/>
    <property type="molecule type" value="Genomic_DNA"/>
</dbReference>
<accession>A0A226X6A0</accession>
<name>A0A226X6A0_CABSO</name>
<protein>
    <submittedName>
        <fullName evidence="1">Uncharacterized protein</fullName>
    </submittedName>
</protein>
<organism evidence="1 2">
    <name type="scientific">Caballeronia sordidicola</name>
    <name type="common">Burkholderia sordidicola</name>
    <dbReference type="NCBI Taxonomy" id="196367"/>
    <lineage>
        <taxon>Bacteria</taxon>
        <taxon>Pseudomonadati</taxon>
        <taxon>Pseudomonadota</taxon>
        <taxon>Betaproteobacteria</taxon>
        <taxon>Burkholderiales</taxon>
        <taxon>Burkholderiaceae</taxon>
        <taxon>Caballeronia</taxon>
    </lineage>
</organism>
<dbReference type="Proteomes" id="UP000214720">
    <property type="component" value="Unassembled WGS sequence"/>
</dbReference>